<keyword evidence="12" id="KW-0342">GTP-binding</keyword>
<dbReference type="STRING" id="988480.A0A075AQA5"/>
<dbReference type="InterPro" id="IPR027417">
    <property type="entry name" value="P-loop_NTPase"/>
</dbReference>
<dbReference type="GO" id="GO:0005938">
    <property type="term" value="C:cell cortex"/>
    <property type="evidence" value="ECO:0007669"/>
    <property type="project" value="UniProtKB-ARBA"/>
</dbReference>
<comment type="catalytic activity">
    <reaction evidence="13">
        <text>L-lysyl-[protein] + acetyl-CoA = N(6)-acetyl-L-lysyl-[protein] + CoA + H(+)</text>
        <dbReference type="Rhea" id="RHEA:45948"/>
        <dbReference type="Rhea" id="RHEA-COMP:9752"/>
        <dbReference type="Rhea" id="RHEA-COMP:10731"/>
        <dbReference type="ChEBI" id="CHEBI:15378"/>
        <dbReference type="ChEBI" id="CHEBI:29969"/>
        <dbReference type="ChEBI" id="CHEBI:57287"/>
        <dbReference type="ChEBI" id="CHEBI:57288"/>
        <dbReference type="ChEBI" id="CHEBI:61930"/>
        <dbReference type="EC" id="2.3.1.48"/>
    </reaction>
</comment>
<dbReference type="GO" id="GO:0032156">
    <property type="term" value="C:septin cytoskeleton"/>
    <property type="evidence" value="ECO:0007669"/>
    <property type="project" value="UniProtKB-ARBA"/>
</dbReference>
<keyword evidence="7" id="KW-0862">Zinc</keyword>
<dbReference type="EMBL" id="KE561161">
    <property type="protein sequence ID" value="EPZ32335.1"/>
    <property type="molecule type" value="Genomic_DNA"/>
</dbReference>
<evidence type="ECO:0000256" key="1">
    <source>
        <dbReference type="ARBA" id="ARBA00004123"/>
    </source>
</evidence>
<dbReference type="Gene3D" id="3.40.630.30">
    <property type="match status" value="1"/>
</dbReference>
<dbReference type="Gene3D" id="3.30.40.10">
    <property type="entry name" value="Zinc/RING finger domain, C3HC4 (zinc finger)"/>
    <property type="match status" value="1"/>
</dbReference>
<feature type="domain" description="Septin-type G" evidence="15">
    <location>
        <begin position="50"/>
        <end position="148"/>
    </location>
</feature>
<dbReference type="SUPFAM" id="SSF52540">
    <property type="entry name" value="P-loop containing nucleoside triphosphate hydrolases"/>
    <property type="match status" value="1"/>
</dbReference>
<sequence length="1066" mass="122318">MIEVEHKIEDTKFEKCTKRHLNGYVGFSNLPNQIHRKSVKKGFNFTMMVVGRDIRRCLSGESGLGKSTMVNTLFNSYIYPAKEEKEPSHETPKTVEIQSVQGNISENGVQLHLTIIDTPGFGDFIDNQDCWKPILECIESRFNSYLEQESRVNQDIANHGIQIYQPLADQYDDEETMSENHELIEKMPFAVVGSTQEFEINGKKVRGRKYPWGVIEVDNEEHNDFAKLRQLLIRSNMEDLKEYTNTVLYENFRAQKLLNSSDNDHVSHYHTSVGPANHELKLKELESELRQMLEDKVKEKEQKLKKTEEELFTKHKEVKQHLENQKMELEERRKKLESLRLTSNDHKNSTKARKLFFQTSKIRNHNMTSSEEENANINVSQNIKFPEYAEKRAGDSNIELADFLAPNLKCSGCDSTYSLSDDRFRNCCKERLVEYSWECSLCKTCSKCGKYISLEDAILCPGCDRAFHNDPSCSQKIEGQNSCAFCCIRDKNGRELLLPKSVVNEQDEYWKSQLLGKMVNGENVLPESLKTINESRLSKTTLKNLIVTLPLKKNFLGTTTIEGETFGLKNMEVIHNENGKIMFKRKRGRPSKTTAQIPSELIVPSRNTPRKTSIIIEGTPISRRSASEMAKKKLVTCDDIYHMMQGALSATQADTSKCRPENDDIMKFKLSDSRAKQREVENSNKTSAPSIVAHNPFMNPFKTMPTFNGFASDAFKPNVQHNSIVANSSLAKFPIQGGQSSFPQIPLGFFRNPSSFNSLQTGLTRNIPLPYLSAANHTPQITPNRIRTILFGKYEIDPWYSAPYPEEYITHNGILYICEYCFKYMKSYVVLVRHMVKCKCNHPPGDEIYRHDSLSIFEVNGSTNKIYCQNLCLFAKMFLDHKTLYYDVEPFLFYILTEWDNEGCHFVGYFSKEKCSASNFNVSCILTMPTYQRKGYGNFLIEFSYLLSSVEGVLGTPEKPLSDLGLISYRKFWKQRVLEAISDVREPTTITQISSLTGMTNDDVVSALENCNMLRVSEASVDGPPEFYIEIDTEEIENSLKKFNLKPQLRVNPENLCWNPHKFNDR</sequence>
<dbReference type="GO" id="GO:0005634">
    <property type="term" value="C:nucleus"/>
    <property type="evidence" value="ECO:0007669"/>
    <property type="project" value="UniProtKB-SubCell"/>
</dbReference>
<dbReference type="InterPro" id="IPR013083">
    <property type="entry name" value="Znf_RING/FYVE/PHD"/>
</dbReference>
<reference evidence="17 18" key="1">
    <citation type="journal article" date="2013" name="Curr. Biol.">
        <title>Shared signatures of parasitism and phylogenomics unite Cryptomycota and microsporidia.</title>
        <authorList>
            <person name="James T.Y."/>
            <person name="Pelin A."/>
            <person name="Bonen L."/>
            <person name="Ahrendt S."/>
            <person name="Sain D."/>
            <person name="Corradi N."/>
            <person name="Stajich J.E."/>
        </authorList>
    </citation>
    <scope>NUCLEOTIDE SEQUENCE [LARGE SCALE GENOMIC DNA]</scope>
    <source>
        <strain evidence="17 18">CSF55</strain>
    </source>
</reference>
<keyword evidence="12" id="KW-0547">Nucleotide-binding</keyword>
<dbReference type="GO" id="GO:0008270">
    <property type="term" value="F:zinc ion binding"/>
    <property type="evidence" value="ECO:0007669"/>
    <property type="project" value="UniProtKB-KW"/>
</dbReference>
<dbReference type="InterPro" id="IPR016181">
    <property type="entry name" value="Acyl_CoA_acyltransferase"/>
</dbReference>
<dbReference type="FunFam" id="3.30.60.60:FF:000001">
    <property type="entry name" value="Histone acetyltransferase"/>
    <property type="match status" value="1"/>
</dbReference>
<dbReference type="Gene3D" id="3.40.50.300">
    <property type="entry name" value="P-loop containing nucleotide triphosphate hydrolases"/>
    <property type="match status" value="2"/>
</dbReference>
<dbReference type="PROSITE" id="PS51726">
    <property type="entry name" value="MYST_HAT"/>
    <property type="match status" value="1"/>
</dbReference>
<evidence type="ECO:0000259" key="16">
    <source>
        <dbReference type="PROSITE" id="PS51726"/>
    </source>
</evidence>
<protein>
    <recommendedName>
        <fullName evidence="3 13">Histone acetyltransferase</fullName>
        <ecNumber evidence="3 13">2.3.1.48</ecNumber>
    </recommendedName>
</protein>
<name>A0A075AQA5_ROZAC</name>
<dbReference type="Gene3D" id="1.10.10.10">
    <property type="entry name" value="Winged helix-like DNA-binding domain superfamily/Winged helix DNA-binding domain"/>
    <property type="match status" value="1"/>
</dbReference>
<comment type="subcellular location">
    <subcellularLocation>
        <location evidence="1 13">Nucleus</location>
    </subcellularLocation>
</comment>
<dbReference type="AlphaFoldDB" id="A0A075AQA5"/>
<keyword evidence="18" id="KW-1185">Reference proteome</keyword>
<dbReference type="GO" id="GO:0070775">
    <property type="term" value="C:H3 histone acetyltransferase complex"/>
    <property type="evidence" value="ECO:0007669"/>
    <property type="project" value="UniProtKB-ARBA"/>
</dbReference>
<keyword evidence="17" id="KW-0012">Acyltransferase</keyword>
<evidence type="ECO:0000313" key="18">
    <source>
        <dbReference type="Proteomes" id="UP000030755"/>
    </source>
</evidence>
<organism evidence="17 18">
    <name type="scientific">Rozella allomycis (strain CSF55)</name>
    <dbReference type="NCBI Taxonomy" id="988480"/>
    <lineage>
        <taxon>Eukaryota</taxon>
        <taxon>Fungi</taxon>
        <taxon>Fungi incertae sedis</taxon>
        <taxon>Cryptomycota</taxon>
        <taxon>Cryptomycota incertae sedis</taxon>
        <taxon>Rozella</taxon>
    </lineage>
</organism>
<dbReference type="FunFam" id="3.40.630.30:FF:000001">
    <property type="entry name" value="Histone acetyltransferase"/>
    <property type="match status" value="1"/>
</dbReference>
<evidence type="ECO:0000256" key="14">
    <source>
        <dbReference type="SAM" id="Coils"/>
    </source>
</evidence>
<keyword evidence="4 17" id="KW-0808">Transferase</keyword>
<keyword evidence="6" id="KW-0863">Zinc-finger</keyword>
<dbReference type="Gene3D" id="3.30.60.60">
    <property type="entry name" value="N-acetyl transferase-like"/>
    <property type="match status" value="1"/>
</dbReference>
<dbReference type="SUPFAM" id="SSF55729">
    <property type="entry name" value="Acyl-CoA N-acyltransferases (Nat)"/>
    <property type="match status" value="1"/>
</dbReference>
<feature type="domain" description="MYST-type HAT" evidence="16">
    <location>
        <begin position="781"/>
        <end position="1060"/>
    </location>
</feature>
<dbReference type="GO" id="GO:0003712">
    <property type="term" value="F:transcription coregulator activity"/>
    <property type="evidence" value="ECO:0007669"/>
    <property type="project" value="TreeGrafter"/>
</dbReference>
<dbReference type="Proteomes" id="UP000030755">
    <property type="component" value="Unassembled WGS sequence"/>
</dbReference>
<evidence type="ECO:0000256" key="5">
    <source>
        <dbReference type="ARBA" id="ARBA00022723"/>
    </source>
</evidence>
<evidence type="ECO:0000256" key="6">
    <source>
        <dbReference type="ARBA" id="ARBA00022771"/>
    </source>
</evidence>
<dbReference type="InterPro" id="IPR050603">
    <property type="entry name" value="MYST_HAT"/>
</dbReference>
<dbReference type="InterPro" id="IPR040706">
    <property type="entry name" value="Zf-MYST"/>
</dbReference>
<keyword evidence="9" id="KW-0007">Acetylation</keyword>
<dbReference type="InterPro" id="IPR016491">
    <property type="entry name" value="Septin"/>
</dbReference>
<dbReference type="CDD" id="cd22249">
    <property type="entry name" value="UDM1_RNF168_RNF169-like"/>
    <property type="match status" value="1"/>
</dbReference>
<dbReference type="CDD" id="cd01850">
    <property type="entry name" value="CDC_Septin"/>
    <property type="match status" value="1"/>
</dbReference>
<evidence type="ECO:0000256" key="11">
    <source>
        <dbReference type="PIRSR" id="PIRSR602717-51"/>
    </source>
</evidence>
<dbReference type="InterPro" id="IPR030379">
    <property type="entry name" value="G_SEPTIN_dom"/>
</dbReference>
<dbReference type="GO" id="GO:0003682">
    <property type="term" value="F:chromatin binding"/>
    <property type="evidence" value="ECO:0007669"/>
    <property type="project" value="TreeGrafter"/>
</dbReference>
<evidence type="ECO:0000256" key="9">
    <source>
        <dbReference type="ARBA" id="ARBA00022990"/>
    </source>
</evidence>
<keyword evidence="8" id="KW-0156">Chromatin regulator</keyword>
<evidence type="ECO:0000259" key="15">
    <source>
        <dbReference type="PROSITE" id="PS51719"/>
    </source>
</evidence>
<dbReference type="GO" id="GO:0005525">
    <property type="term" value="F:GTP binding"/>
    <property type="evidence" value="ECO:0007669"/>
    <property type="project" value="UniProtKB-KW"/>
</dbReference>
<dbReference type="InterPro" id="IPR002717">
    <property type="entry name" value="HAT_MYST-type"/>
</dbReference>
<gene>
    <name evidence="17" type="ORF">O9G_002176</name>
</gene>
<feature type="coiled-coil region" evidence="14">
    <location>
        <begin position="282"/>
        <end position="342"/>
    </location>
</feature>
<evidence type="ECO:0000256" key="2">
    <source>
        <dbReference type="ARBA" id="ARBA00010107"/>
    </source>
</evidence>
<evidence type="ECO:0000256" key="3">
    <source>
        <dbReference type="ARBA" id="ARBA00013184"/>
    </source>
</evidence>
<feature type="active site" description="Proton donor/acceptor" evidence="11">
    <location>
        <position position="958"/>
    </location>
</feature>
<proteinExistence type="inferred from homology"/>
<dbReference type="PROSITE" id="PS51719">
    <property type="entry name" value="G_SEPTIN"/>
    <property type="match status" value="2"/>
</dbReference>
<dbReference type="PANTHER" id="PTHR10615">
    <property type="entry name" value="HISTONE ACETYLTRANSFERASE"/>
    <property type="match status" value="1"/>
</dbReference>
<dbReference type="HOGENOM" id="CLU_288379_0_0_1"/>
<evidence type="ECO:0000313" key="17">
    <source>
        <dbReference type="EMBL" id="EPZ32335.1"/>
    </source>
</evidence>
<dbReference type="EC" id="2.3.1.48" evidence="3 13"/>
<evidence type="ECO:0000256" key="12">
    <source>
        <dbReference type="RuleBase" id="RU004560"/>
    </source>
</evidence>
<keyword evidence="14" id="KW-0175">Coiled coil</keyword>
<accession>A0A075AQA5</accession>
<evidence type="ECO:0000256" key="8">
    <source>
        <dbReference type="ARBA" id="ARBA00022853"/>
    </source>
</evidence>
<keyword evidence="5" id="KW-0479">Metal-binding</keyword>
<evidence type="ECO:0000256" key="10">
    <source>
        <dbReference type="ARBA" id="ARBA00023242"/>
    </source>
</evidence>
<dbReference type="Pfam" id="PF01853">
    <property type="entry name" value="MOZ_SAS"/>
    <property type="match status" value="1"/>
</dbReference>
<dbReference type="Pfam" id="PF00735">
    <property type="entry name" value="Septin"/>
    <property type="match status" value="1"/>
</dbReference>
<dbReference type="OrthoDB" id="787137at2759"/>
<evidence type="ECO:0000256" key="4">
    <source>
        <dbReference type="ARBA" id="ARBA00022679"/>
    </source>
</evidence>
<dbReference type="GO" id="GO:0031507">
    <property type="term" value="P:heterochromatin formation"/>
    <property type="evidence" value="ECO:0007669"/>
    <property type="project" value="UniProtKB-ARBA"/>
</dbReference>
<dbReference type="PANTHER" id="PTHR10615:SF161">
    <property type="entry name" value="HISTONE ACETYLTRANSFERASE KAT7"/>
    <property type="match status" value="1"/>
</dbReference>
<comment type="similarity">
    <text evidence="2 13">Belongs to the MYST (SAS/MOZ) family.</text>
</comment>
<evidence type="ECO:0000256" key="13">
    <source>
        <dbReference type="RuleBase" id="RU361211"/>
    </source>
</evidence>
<evidence type="ECO:0000256" key="7">
    <source>
        <dbReference type="ARBA" id="ARBA00022833"/>
    </source>
</evidence>
<dbReference type="Pfam" id="PF17772">
    <property type="entry name" value="zf-MYST"/>
    <property type="match status" value="1"/>
</dbReference>
<feature type="domain" description="Septin-type G" evidence="15">
    <location>
        <begin position="149"/>
        <end position="259"/>
    </location>
</feature>
<comment type="similarity">
    <text evidence="12">Belongs to the TRAFAC class TrmE-Era-EngA-EngB-Septin-like GTPase superfamily. Septin GTPase family.</text>
</comment>
<dbReference type="GO" id="GO:0004402">
    <property type="term" value="F:histone acetyltransferase activity"/>
    <property type="evidence" value="ECO:0007669"/>
    <property type="project" value="InterPro"/>
</dbReference>
<dbReference type="InterPro" id="IPR036388">
    <property type="entry name" value="WH-like_DNA-bd_sf"/>
</dbReference>
<keyword evidence="10 13" id="KW-0539">Nucleus</keyword>
<dbReference type="GO" id="GO:0006357">
    <property type="term" value="P:regulation of transcription by RNA polymerase II"/>
    <property type="evidence" value="ECO:0007669"/>
    <property type="project" value="TreeGrafter"/>
</dbReference>